<sequence length="446" mass="49809">MSSSDKRRGGSSTHTLRSSTSSRSSSIIAPPPRAQLGNNAPSSSSPGADSDNISQHHEAGPSNAGSSKDGASLAASEKDDEIVKLKRQIVEMEENFARQVDRLSLNETETASFWQGKYSTLNQQFLRTDTELRLLRNENDSIREGKREQLRERWEILKQELMDRDDEIQRLKTQNKGLKEWVNVSTKTDDQTSDEVFGDGMARLGNGLQNWVVVHFRRAKLDLSKVSKAVISELAQLIPRYEELAGPAKVHLLQSIVSGILVEMIFDAYFVGLSKEQTNQLKQTEQFLASLKLLGSDEAVKQWRATTLIMIRTEAPQKLQAETAAVTEHVISRINRILGAITDAKTTDARDQALRVQVNNSIELARLLSVQKADFRVTMPQILPHQKTIFNASEMEDIGGEEEDSLAAREICCVTFPLIIKFGDERGSHPQYRNVIAKARVLCAPE</sequence>
<protein>
    <recommendedName>
        <fullName evidence="4">Involucrin repeat protein</fullName>
    </recommendedName>
</protein>
<feature type="compositionally biased region" description="Low complexity" evidence="1">
    <location>
        <begin position="10"/>
        <end position="26"/>
    </location>
</feature>
<organism evidence="2 3">
    <name type="scientific">Pseudomassariella vexata</name>
    <dbReference type="NCBI Taxonomy" id="1141098"/>
    <lineage>
        <taxon>Eukaryota</taxon>
        <taxon>Fungi</taxon>
        <taxon>Dikarya</taxon>
        <taxon>Ascomycota</taxon>
        <taxon>Pezizomycotina</taxon>
        <taxon>Sordariomycetes</taxon>
        <taxon>Xylariomycetidae</taxon>
        <taxon>Amphisphaeriales</taxon>
        <taxon>Pseudomassariaceae</taxon>
        <taxon>Pseudomassariella</taxon>
    </lineage>
</organism>
<dbReference type="AlphaFoldDB" id="A0A1Y2DXT8"/>
<dbReference type="EMBL" id="MCFJ01000007">
    <property type="protein sequence ID" value="ORY64112.1"/>
    <property type="molecule type" value="Genomic_DNA"/>
</dbReference>
<dbReference type="OrthoDB" id="5328813at2759"/>
<reference evidence="2 3" key="1">
    <citation type="submission" date="2016-07" db="EMBL/GenBank/DDBJ databases">
        <title>Pervasive Adenine N6-methylation of Active Genes in Fungi.</title>
        <authorList>
            <consortium name="DOE Joint Genome Institute"/>
            <person name="Mondo S.J."/>
            <person name="Dannebaum R.O."/>
            <person name="Kuo R.C."/>
            <person name="Labutti K."/>
            <person name="Haridas S."/>
            <person name="Kuo A."/>
            <person name="Salamov A."/>
            <person name="Ahrendt S.R."/>
            <person name="Lipzen A."/>
            <person name="Sullivan W."/>
            <person name="Andreopoulos W.B."/>
            <person name="Clum A."/>
            <person name="Lindquist E."/>
            <person name="Daum C."/>
            <person name="Ramamoorthy G.K."/>
            <person name="Gryganskyi A."/>
            <person name="Culley D."/>
            <person name="Magnuson J.K."/>
            <person name="James T.Y."/>
            <person name="O'Malley M.A."/>
            <person name="Stajich J.E."/>
            <person name="Spatafora J.W."/>
            <person name="Visel A."/>
            <person name="Grigoriev I.V."/>
        </authorList>
    </citation>
    <scope>NUCLEOTIDE SEQUENCE [LARGE SCALE GENOMIC DNA]</scope>
    <source>
        <strain evidence="2 3">CBS 129021</strain>
    </source>
</reference>
<evidence type="ECO:0000313" key="2">
    <source>
        <dbReference type="EMBL" id="ORY64112.1"/>
    </source>
</evidence>
<accession>A0A1Y2DXT8</accession>
<dbReference type="Proteomes" id="UP000193689">
    <property type="component" value="Unassembled WGS sequence"/>
</dbReference>
<feature type="region of interest" description="Disordered" evidence="1">
    <location>
        <begin position="1"/>
        <end position="78"/>
    </location>
</feature>
<dbReference type="STRING" id="1141098.A0A1Y2DXT8"/>
<keyword evidence="3" id="KW-1185">Reference proteome</keyword>
<name>A0A1Y2DXT8_9PEZI</name>
<comment type="caution">
    <text evidence="2">The sequence shown here is derived from an EMBL/GenBank/DDBJ whole genome shotgun (WGS) entry which is preliminary data.</text>
</comment>
<evidence type="ECO:0008006" key="4">
    <source>
        <dbReference type="Google" id="ProtNLM"/>
    </source>
</evidence>
<dbReference type="RefSeq" id="XP_040715526.1">
    <property type="nucleotide sequence ID" value="XM_040856053.1"/>
</dbReference>
<proteinExistence type="predicted"/>
<feature type="compositionally biased region" description="Low complexity" evidence="1">
    <location>
        <begin position="37"/>
        <end position="51"/>
    </location>
</feature>
<evidence type="ECO:0000256" key="1">
    <source>
        <dbReference type="SAM" id="MobiDB-lite"/>
    </source>
</evidence>
<evidence type="ECO:0000313" key="3">
    <source>
        <dbReference type="Proteomes" id="UP000193689"/>
    </source>
</evidence>
<gene>
    <name evidence="2" type="ORF">BCR38DRAFT_343684</name>
</gene>
<dbReference type="GeneID" id="63772265"/>
<dbReference type="InParanoid" id="A0A1Y2DXT8"/>